<sequence>MEEEDAVSPPPENDEGWCLQCLCHCGSAPAEEWVVCVVFSGRRACLRCVPTEASSQADAGLVARRHFEWFAFAAEMREALDAAVRSAGVAPGAARHRGDVRGRRLDSKGYLSLRQRKSGPATPINSFTTEVNLGCSIPLYRMIVGQ</sequence>
<dbReference type="EMBL" id="SPNV01000352">
    <property type="protein sequence ID" value="KAF5856052.1"/>
    <property type="molecule type" value="Genomic_DNA"/>
</dbReference>
<gene>
    <name evidence="1" type="ORF">ETB97_007973</name>
</gene>
<name>A0A8H6E1M8_PETAA</name>
<comment type="caution">
    <text evidence="1">The sequence shown here is derived from an EMBL/GenBank/DDBJ whole genome shotgun (WGS) entry which is preliminary data.</text>
</comment>
<evidence type="ECO:0000313" key="2">
    <source>
        <dbReference type="Proteomes" id="UP000541154"/>
    </source>
</evidence>
<evidence type="ECO:0000313" key="1">
    <source>
        <dbReference type="EMBL" id="KAF5856052.1"/>
    </source>
</evidence>
<protein>
    <submittedName>
        <fullName evidence="1">Uncharacterized protein</fullName>
    </submittedName>
</protein>
<proteinExistence type="predicted"/>
<reference evidence="1 2" key="1">
    <citation type="submission" date="2019-04" db="EMBL/GenBank/DDBJ databases">
        <title>Aspergillus burnettii sp. nov., novel species from soil in southeast Queensland.</title>
        <authorList>
            <person name="Gilchrist C.L.M."/>
            <person name="Pitt J.I."/>
            <person name="Lange L."/>
            <person name="Lacey H.J."/>
            <person name="Vuong D."/>
            <person name="Midgley D.J."/>
            <person name="Greenfield P."/>
            <person name="Bradbury M."/>
            <person name="Lacey E."/>
            <person name="Busk P.K."/>
            <person name="Pilgaard B."/>
            <person name="Chooi Y.H."/>
            <person name="Piggott A.M."/>
        </authorList>
    </citation>
    <scope>NUCLEOTIDE SEQUENCE [LARGE SCALE GENOMIC DNA]</scope>
    <source>
        <strain evidence="1 2">FRR 5400</strain>
    </source>
</reference>
<accession>A0A8H6E1M8</accession>
<dbReference type="Proteomes" id="UP000541154">
    <property type="component" value="Unassembled WGS sequence"/>
</dbReference>
<keyword evidence="2" id="KW-1185">Reference proteome</keyword>
<dbReference type="AlphaFoldDB" id="A0A8H6E1M8"/>
<organism evidence="1 2">
    <name type="scientific">Petromyces alliaceus</name>
    <name type="common">Aspergillus alliaceus</name>
    <dbReference type="NCBI Taxonomy" id="209559"/>
    <lineage>
        <taxon>Eukaryota</taxon>
        <taxon>Fungi</taxon>
        <taxon>Dikarya</taxon>
        <taxon>Ascomycota</taxon>
        <taxon>Pezizomycotina</taxon>
        <taxon>Eurotiomycetes</taxon>
        <taxon>Eurotiomycetidae</taxon>
        <taxon>Eurotiales</taxon>
        <taxon>Aspergillaceae</taxon>
        <taxon>Aspergillus</taxon>
        <taxon>Aspergillus subgen. Circumdati</taxon>
    </lineage>
</organism>